<accession>A0ABR2N589</accession>
<dbReference type="EMBL" id="JBBWWR010000001">
    <property type="protein sequence ID" value="KAK8971306.1"/>
    <property type="molecule type" value="Genomic_DNA"/>
</dbReference>
<proteinExistence type="predicted"/>
<evidence type="ECO:0000313" key="1">
    <source>
        <dbReference type="EMBL" id="KAK8971306.1"/>
    </source>
</evidence>
<sequence length="100" mass="11087">MTKATKMGSGQGFIGKAADGWVNLWRGGSRNWWRAHLAVVGRSHLRKEDANTADEADVDGCRYRCWGCQLRLVLMAEEETHTVVRLELHSEGDAVAEFGG</sequence>
<evidence type="ECO:0000313" key="2">
    <source>
        <dbReference type="Proteomes" id="UP001412067"/>
    </source>
</evidence>
<gene>
    <name evidence="1" type="ORF">KSP40_PGU013732</name>
</gene>
<dbReference type="Proteomes" id="UP001412067">
    <property type="component" value="Unassembled WGS sequence"/>
</dbReference>
<keyword evidence="2" id="KW-1185">Reference proteome</keyword>
<protein>
    <submittedName>
        <fullName evidence="1">Uncharacterized protein</fullName>
    </submittedName>
</protein>
<name>A0ABR2N589_9ASPA</name>
<reference evidence="1 2" key="1">
    <citation type="journal article" date="2022" name="Nat. Plants">
        <title>Genomes of leafy and leafless Platanthera orchids illuminate the evolution of mycoheterotrophy.</title>
        <authorList>
            <person name="Li M.H."/>
            <person name="Liu K.W."/>
            <person name="Li Z."/>
            <person name="Lu H.C."/>
            <person name="Ye Q.L."/>
            <person name="Zhang D."/>
            <person name="Wang J.Y."/>
            <person name="Li Y.F."/>
            <person name="Zhong Z.M."/>
            <person name="Liu X."/>
            <person name="Yu X."/>
            <person name="Liu D.K."/>
            <person name="Tu X.D."/>
            <person name="Liu B."/>
            <person name="Hao Y."/>
            <person name="Liao X.Y."/>
            <person name="Jiang Y.T."/>
            <person name="Sun W.H."/>
            <person name="Chen J."/>
            <person name="Chen Y.Q."/>
            <person name="Ai Y."/>
            <person name="Zhai J.W."/>
            <person name="Wu S.S."/>
            <person name="Zhou Z."/>
            <person name="Hsiao Y.Y."/>
            <person name="Wu W.L."/>
            <person name="Chen Y.Y."/>
            <person name="Lin Y.F."/>
            <person name="Hsu J.L."/>
            <person name="Li C.Y."/>
            <person name="Wang Z.W."/>
            <person name="Zhao X."/>
            <person name="Zhong W.Y."/>
            <person name="Ma X.K."/>
            <person name="Ma L."/>
            <person name="Huang J."/>
            <person name="Chen G.Z."/>
            <person name="Huang M.Z."/>
            <person name="Huang L."/>
            <person name="Peng D.H."/>
            <person name="Luo Y.B."/>
            <person name="Zou S.Q."/>
            <person name="Chen S.P."/>
            <person name="Lan S."/>
            <person name="Tsai W.C."/>
            <person name="Van de Peer Y."/>
            <person name="Liu Z.J."/>
        </authorList>
    </citation>
    <scope>NUCLEOTIDE SEQUENCE [LARGE SCALE GENOMIC DNA]</scope>
    <source>
        <strain evidence="1">Lor288</strain>
    </source>
</reference>
<comment type="caution">
    <text evidence="1">The sequence shown here is derived from an EMBL/GenBank/DDBJ whole genome shotgun (WGS) entry which is preliminary data.</text>
</comment>
<organism evidence="1 2">
    <name type="scientific">Platanthera guangdongensis</name>
    <dbReference type="NCBI Taxonomy" id="2320717"/>
    <lineage>
        <taxon>Eukaryota</taxon>
        <taxon>Viridiplantae</taxon>
        <taxon>Streptophyta</taxon>
        <taxon>Embryophyta</taxon>
        <taxon>Tracheophyta</taxon>
        <taxon>Spermatophyta</taxon>
        <taxon>Magnoliopsida</taxon>
        <taxon>Liliopsida</taxon>
        <taxon>Asparagales</taxon>
        <taxon>Orchidaceae</taxon>
        <taxon>Orchidoideae</taxon>
        <taxon>Orchideae</taxon>
        <taxon>Orchidinae</taxon>
        <taxon>Platanthera</taxon>
    </lineage>
</organism>